<proteinExistence type="predicted"/>
<accession>A0ABY1MM97</accession>
<organism evidence="1 2">
    <name type="scientific">Acidithiobacillus ferrivorans</name>
    <dbReference type="NCBI Taxonomy" id="160808"/>
    <lineage>
        <taxon>Bacteria</taxon>
        <taxon>Pseudomonadati</taxon>
        <taxon>Pseudomonadota</taxon>
        <taxon>Acidithiobacillia</taxon>
        <taxon>Acidithiobacillales</taxon>
        <taxon>Acidithiobacillaceae</taxon>
        <taxon>Acidithiobacillus</taxon>
    </lineage>
</organism>
<sequence>MALSHYGLVNISQAFAHDFVPNQLGQ</sequence>
<protein>
    <submittedName>
        <fullName evidence="1">Uncharacterized protein</fullName>
    </submittedName>
</protein>
<name>A0ABY1MM97_9PROT</name>
<dbReference type="Proteomes" id="UP000193925">
    <property type="component" value="Chromosome AFERRI"/>
</dbReference>
<evidence type="ECO:0000313" key="2">
    <source>
        <dbReference type="Proteomes" id="UP000193925"/>
    </source>
</evidence>
<keyword evidence="2" id="KW-1185">Reference proteome</keyword>
<dbReference type="EMBL" id="LT841305">
    <property type="protein sequence ID" value="SMH64901.1"/>
    <property type="molecule type" value="Genomic_DNA"/>
</dbReference>
<gene>
    <name evidence="1" type="ORF">AFERRI_10935</name>
</gene>
<evidence type="ECO:0000313" key="1">
    <source>
        <dbReference type="EMBL" id="SMH64901.1"/>
    </source>
</evidence>
<reference evidence="1 2" key="1">
    <citation type="submission" date="2017-03" db="EMBL/GenBank/DDBJ databases">
        <authorList>
            <person name="Regsiter A."/>
            <person name="William W."/>
        </authorList>
    </citation>
    <scope>NUCLEOTIDE SEQUENCE [LARGE SCALE GENOMIC DNA]</scope>
    <source>
        <strain evidence="1">PRJEB5721</strain>
    </source>
</reference>